<protein>
    <recommendedName>
        <fullName evidence="1">Knr4/Smi1-like domain-containing protein</fullName>
    </recommendedName>
</protein>
<evidence type="ECO:0000313" key="2">
    <source>
        <dbReference type="EMBL" id="GIJ54746.1"/>
    </source>
</evidence>
<feature type="domain" description="Knr4/Smi1-like" evidence="1">
    <location>
        <begin position="28"/>
        <end position="181"/>
    </location>
</feature>
<dbReference type="SMART" id="SM00860">
    <property type="entry name" value="SMI1_KNR4"/>
    <property type="match status" value="1"/>
</dbReference>
<evidence type="ECO:0000313" key="3">
    <source>
        <dbReference type="Proteomes" id="UP000612585"/>
    </source>
</evidence>
<dbReference type="InterPro" id="IPR018958">
    <property type="entry name" value="Knr4/Smi1-like_dom"/>
</dbReference>
<evidence type="ECO:0000259" key="1">
    <source>
        <dbReference type="SMART" id="SM00860"/>
    </source>
</evidence>
<dbReference type="RefSeq" id="WP_239151526.1">
    <property type="nucleotide sequence ID" value="NZ_BOPG01000012.1"/>
</dbReference>
<sequence>MRVDDSWSEITGHLERRCPAVARQVRAPASSESLRRAETAVGGPLPADLARWWRLADGMDGHHRLIPQLQTPMSVESALSSRRTWLDVSEHGDTCAGGQAGSPVYGVWLPQWLPIASDHGGTELFVDLRPGPARGCVGEFYSDAWEFSAPRWRGVAAMLDEVAAAFRSDEPVHGFRIWIDDDGIAWDHPGWRWAMGGSAIVDPDRLRQRYRDLVAELRVPTTTSDDGWTAERIAAHVKRNTELLLAVTDAIAATDPDFDRRMARAWSTGRRRRSASGDRVEPYICYDNSETFDPAVLDRYAAAGRSALADDIERLSERLAGSVGRIRGRRPIVYVHIVDGETLLDTAVEGWFGVLWAVCLRQLPIRVRQLRALRRPA</sequence>
<organism evidence="2 3">
    <name type="scientific">Virgisporangium aurantiacum</name>
    <dbReference type="NCBI Taxonomy" id="175570"/>
    <lineage>
        <taxon>Bacteria</taxon>
        <taxon>Bacillati</taxon>
        <taxon>Actinomycetota</taxon>
        <taxon>Actinomycetes</taxon>
        <taxon>Micromonosporales</taxon>
        <taxon>Micromonosporaceae</taxon>
        <taxon>Virgisporangium</taxon>
    </lineage>
</organism>
<comment type="caution">
    <text evidence="2">The sequence shown here is derived from an EMBL/GenBank/DDBJ whole genome shotgun (WGS) entry which is preliminary data.</text>
</comment>
<dbReference type="EMBL" id="BOPG01000012">
    <property type="protein sequence ID" value="GIJ54746.1"/>
    <property type="molecule type" value="Genomic_DNA"/>
</dbReference>
<gene>
    <name evidence="2" type="ORF">Vau01_022620</name>
</gene>
<proteinExistence type="predicted"/>
<keyword evidence="3" id="KW-1185">Reference proteome</keyword>
<name>A0A8J4DYK7_9ACTN</name>
<accession>A0A8J4DYK7</accession>
<dbReference type="AlphaFoldDB" id="A0A8J4DYK7"/>
<dbReference type="Proteomes" id="UP000612585">
    <property type="component" value="Unassembled WGS sequence"/>
</dbReference>
<dbReference type="Pfam" id="PF09346">
    <property type="entry name" value="SMI1_KNR4"/>
    <property type="match status" value="1"/>
</dbReference>
<reference evidence="2" key="1">
    <citation type="submission" date="2021-01" db="EMBL/GenBank/DDBJ databases">
        <title>Whole genome shotgun sequence of Virgisporangium aurantiacum NBRC 16421.</title>
        <authorList>
            <person name="Komaki H."/>
            <person name="Tamura T."/>
        </authorList>
    </citation>
    <scope>NUCLEOTIDE SEQUENCE</scope>
    <source>
        <strain evidence="2">NBRC 16421</strain>
    </source>
</reference>